<gene>
    <name evidence="1" type="ORF">HPP92_023404</name>
</gene>
<sequence length="66" mass="7728">MESSLKPAVFDEHINEGDIHWAQKAKMKEKRQERAVSKAENVELQADVRVKPRSYNQTFHSTELEM</sequence>
<evidence type="ECO:0000313" key="1">
    <source>
        <dbReference type="EMBL" id="KAG0460276.1"/>
    </source>
</evidence>
<name>A0A835PXJ7_VANPL</name>
<reference evidence="1 2" key="1">
    <citation type="journal article" date="2020" name="Nat. Food">
        <title>A phased Vanilla planifolia genome enables genetic improvement of flavour and production.</title>
        <authorList>
            <person name="Hasing T."/>
            <person name="Tang H."/>
            <person name="Brym M."/>
            <person name="Khazi F."/>
            <person name="Huang T."/>
            <person name="Chambers A.H."/>
        </authorList>
    </citation>
    <scope>NUCLEOTIDE SEQUENCE [LARGE SCALE GENOMIC DNA]</scope>
    <source>
        <tissue evidence="1">Leaf</tissue>
    </source>
</reference>
<comment type="caution">
    <text evidence="1">The sequence shown here is derived from an EMBL/GenBank/DDBJ whole genome shotgun (WGS) entry which is preliminary data.</text>
</comment>
<evidence type="ECO:0000313" key="2">
    <source>
        <dbReference type="Proteomes" id="UP000639772"/>
    </source>
</evidence>
<protein>
    <submittedName>
        <fullName evidence="1">Uncharacterized protein</fullName>
    </submittedName>
</protein>
<proteinExistence type="predicted"/>
<dbReference type="EMBL" id="JADCNM010000012">
    <property type="protein sequence ID" value="KAG0460276.1"/>
    <property type="molecule type" value="Genomic_DNA"/>
</dbReference>
<organism evidence="1 2">
    <name type="scientific">Vanilla planifolia</name>
    <name type="common">Vanilla</name>
    <dbReference type="NCBI Taxonomy" id="51239"/>
    <lineage>
        <taxon>Eukaryota</taxon>
        <taxon>Viridiplantae</taxon>
        <taxon>Streptophyta</taxon>
        <taxon>Embryophyta</taxon>
        <taxon>Tracheophyta</taxon>
        <taxon>Spermatophyta</taxon>
        <taxon>Magnoliopsida</taxon>
        <taxon>Liliopsida</taxon>
        <taxon>Asparagales</taxon>
        <taxon>Orchidaceae</taxon>
        <taxon>Vanilloideae</taxon>
        <taxon>Vanilleae</taxon>
        <taxon>Vanilla</taxon>
    </lineage>
</organism>
<dbReference type="AlphaFoldDB" id="A0A835PXJ7"/>
<accession>A0A835PXJ7</accession>
<dbReference type="Proteomes" id="UP000639772">
    <property type="component" value="Chromosome 12"/>
</dbReference>
<dbReference type="OrthoDB" id="1988690at2759"/>